<dbReference type="AlphaFoldDB" id="A0A182UAT6"/>
<accession>A0A182UAT6</accession>
<reference evidence="4" key="1">
    <citation type="submission" date="2014-01" db="EMBL/GenBank/DDBJ databases">
        <title>The Genome Sequence of Anopheles melas CM1001059_A (V2).</title>
        <authorList>
            <consortium name="The Broad Institute Genomics Platform"/>
            <person name="Neafsey D.E."/>
            <person name="Besansky N."/>
            <person name="Howell P."/>
            <person name="Walton C."/>
            <person name="Young S.K."/>
            <person name="Zeng Q."/>
            <person name="Gargeya S."/>
            <person name="Fitzgerald M."/>
            <person name="Haas B."/>
            <person name="Abouelleil A."/>
            <person name="Allen A.W."/>
            <person name="Alvarado L."/>
            <person name="Arachchi H.M."/>
            <person name="Berlin A.M."/>
            <person name="Chapman S.B."/>
            <person name="Gainer-Dewar J."/>
            <person name="Goldberg J."/>
            <person name="Griggs A."/>
            <person name="Gujja S."/>
            <person name="Hansen M."/>
            <person name="Howarth C."/>
            <person name="Imamovic A."/>
            <person name="Ireland A."/>
            <person name="Larimer J."/>
            <person name="McCowan C."/>
            <person name="Murphy C."/>
            <person name="Pearson M."/>
            <person name="Poon T.W."/>
            <person name="Priest M."/>
            <person name="Roberts A."/>
            <person name="Saif S."/>
            <person name="Shea T."/>
            <person name="Sisk P."/>
            <person name="Sykes S."/>
            <person name="Wortman J."/>
            <person name="Nusbaum C."/>
            <person name="Birren B."/>
        </authorList>
    </citation>
    <scope>NUCLEOTIDE SEQUENCE [LARGE SCALE GENOMIC DNA]</scope>
    <source>
        <strain evidence="4">CM1001059</strain>
    </source>
</reference>
<dbReference type="VEuPathDB" id="VectorBase:AMEC017046"/>
<feature type="compositionally biased region" description="Low complexity" evidence="1">
    <location>
        <begin position="109"/>
        <end position="127"/>
    </location>
</feature>
<protein>
    <recommendedName>
        <fullName evidence="2">tRNA 2-selenouridine synthase AAA domain-containing protein</fullName>
    </recommendedName>
</protein>
<feature type="region of interest" description="Disordered" evidence="1">
    <location>
        <begin position="107"/>
        <end position="134"/>
    </location>
</feature>
<dbReference type="Proteomes" id="UP000075902">
    <property type="component" value="Unassembled WGS sequence"/>
</dbReference>
<sequence>MQQYPLVWLDDSFENRVERILRDYVIGLCAEFVALHGEEAGFEQFAARLRQGMANILKRLGGERHKRMTAILDEALQRQQASGEVGLHRGWIEGLLREYYDPIAKARPRASSSPATRPPCSTTSASARPGADPLPRARQLRARGSLQANAVDAAIGIAQQVLLALHLGVGADHLAEQLQLRAAEPLADGGRCADRAVVLDQQPVRAIGFHPRHVALAGAHLGELLQAPDHAVGLAGLAVERTGLALALADQAVHALLPEQLPH</sequence>
<dbReference type="PANTHER" id="PTHR30401">
    <property type="entry name" value="TRNA 2-SELENOURIDINE SYNTHASE"/>
    <property type="match status" value="1"/>
</dbReference>
<organism evidence="3 4">
    <name type="scientific">Anopheles melas</name>
    <dbReference type="NCBI Taxonomy" id="34690"/>
    <lineage>
        <taxon>Eukaryota</taxon>
        <taxon>Metazoa</taxon>
        <taxon>Ecdysozoa</taxon>
        <taxon>Arthropoda</taxon>
        <taxon>Hexapoda</taxon>
        <taxon>Insecta</taxon>
        <taxon>Pterygota</taxon>
        <taxon>Neoptera</taxon>
        <taxon>Endopterygota</taxon>
        <taxon>Diptera</taxon>
        <taxon>Nematocera</taxon>
        <taxon>Culicoidea</taxon>
        <taxon>Culicidae</taxon>
        <taxon>Anophelinae</taxon>
        <taxon>Anopheles</taxon>
    </lineage>
</organism>
<reference evidence="3" key="2">
    <citation type="submission" date="2020-05" db="UniProtKB">
        <authorList>
            <consortium name="EnsemblMetazoa"/>
        </authorList>
    </citation>
    <scope>IDENTIFICATION</scope>
    <source>
        <strain evidence="3">CM1001059</strain>
    </source>
</reference>
<dbReference type="InterPro" id="IPR058840">
    <property type="entry name" value="AAA_SelU"/>
</dbReference>
<dbReference type="Pfam" id="PF26341">
    <property type="entry name" value="AAA_SelU"/>
    <property type="match status" value="1"/>
</dbReference>
<dbReference type="EnsemblMetazoa" id="AMEC017046-RA">
    <property type="protein sequence ID" value="AMEC017046-PA"/>
    <property type="gene ID" value="AMEC017046"/>
</dbReference>
<evidence type="ECO:0000313" key="4">
    <source>
        <dbReference type="Proteomes" id="UP000075902"/>
    </source>
</evidence>
<dbReference type="GO" id="GO:0002098">
    <property type="term" value="P:tRNA wobble uridine modification"/>
    <property type="evidence" value="ECO:0007669"/>
    <property type="project" value="InterPro"/>
</dbReference>
<evidence type="ECO:0000256" key="1">
    <source>
        <dbReference type="SAM" id="MobiDB-lite"/>
    </source>
</evidence>
<dbReference type="GO" id="GO:0043828">
    <property type="term" value="F:tRNA 2-selenouridine synthase activity"/>
    <property type="evidence" value="ECO:0007669"/>
    <property type="project" value="InterPro"/>
</dbReference>
<dbReference type="InterPro" id="IPR017582">
    <property type="entry name" value="SelU"/>
</dbReference>
<proteinExistence type="predicted"/>
<evidence type="ECO:0000259" key="2">
    <source>
        <dbReference type="Pfam" id="PF26341"/>
    </source>
</evidence>
<name>A0A182UAT6_9DIPT</name>
<evidence type="ECO:0000313" key="3">
    <source>
        <dbReference type="EnsemblMetazoa" id="AMEC017046-PA"/>
    </source>
</evidence>
<dbReference type="PANTHER" id="PTHR30401:SF0">
    <property type="entry name" value="TRNA 2-SELENOURIDINE SYNTHASE"/>
    <property type="match status" value="1"/>
</dbReference>
<keyword evidence="4" id="KW-1185">Reference proteome</keyword>
<feature type="domain" description="tRNA 2-selenouridine synthase AAA" evidence="2">
    <location>
        <begin position="1"/>
        <end position="104"/>
    </location>
</feature>